<dbReference type="EMBL" id="BGPR01001037">
    <property type="protein sequence ID" value="GBM43675.1"/>
    <property type="molecule type" value="Genomic_DNA"/>
</dbReference>
<feature type="compositionally biased region" description="Basic residues" evidence="1">
    <location>
        <begin position="1"/>
        <end position="10"/>
    </location>
</feature>
<gene>
    <name evidence="2" type="ORF">AVEN_78041_1</name>
</gene>
<evidence type="ECO:0000256" key="1">
    <source>
        <dbReference type="SAM" id="MobiDB-lite"/>
    </source>
</evidence>
<evidence type="ECO:0000313" key="3">
    <source>
        <dbReference type="Proteomes" id="UP000499080"/>
    </source>
</evidence>
<evidence type="ECO:0000313" key="2">
    <source>
        <dbReference type="EMBL" id="GBM43675.1"/>
    </source>
</evidence>
<dbReference type="AlphaFoldDB" id="A0A4Y2FT92"/>
<reference evidence="2 3" key="1">
    <citation type="journal article" date="2019" name="Sci. Rep.">
        <title>Orb-weaving spider Araneus ventricosus genome elucidates the spidroin gene catalogue.</title>
        <authorList>
            <person name="Kono N."/>
            <person name="Nakamura H."/>
            <person name="Ohtoshi R."/>
            <person name="Moran D.A.P."/>
            <person name="Shinohara A."/>
            <person name="Yoshida Y."/>
            <person name="Fujiwara M."/>
            <person name="Mori M."/>
            <person name="Tomita M."/>
            <person name="Arakawa K."/>
        </authorList>
    </citation>
    <scope>NUCLEOTIDE SEQUENCE [LARGE SCALE GENOMIC DNA]</scope>
</reference>
<name>A0A4Y2FT92_ARAVE</name>
<feature type="region of interest" description="Disordered" evidence="1">
    <location>
        <begin position="1"/>
        <end position="30"/>
    </location>
</feature>
<keyword evidence="3" id="KW-1185">Reference proteome</keyword>
<accession>A0A4Y2FT92</accession>
<dbReference type="Proteomes" id="UP000499080">
    <property type="component" value="Unassembled WGS sequence"/>
</dbReference>
<sequence length="129" mass="14454">MHSRTPKTTKGRLPLLQKSPTNASKVSKAVPAQKFRNYVHPIVIDNPLEATSVLKEFAAICEAKIMGKMLPGNKLRFSPKHQIITVRSRNSLLKRNLNRSPSSYQSNNYLKMSSEASLPVRIPKTSNLN</sequence>
<proteinExistence type="predicted"/>
<protein>
    <submittedName>
        <fullName evidence="2">Uncharacterized protein</fullName>
    </submittedName>
</protein>
<comment type="caution">
    <text evidence="2">The sequence shown here is derived from an EMBL/GenBank/DDBJ whole genome shotgun (WGS) entry which is preliminary data.</text>
</comment>
<organism evidence="2 3">
    <name type="scientific">Araneus ventricosus</name>
    <name type="common">Orbweaver spider</name>
    <name type="synonym">Epeira ventricosa</name>
    <dbReference type="NCBI Taxonomy" id="182803"/>
    <lineage>
        <taxon>Eukaryota</taxon>
        <taxon>Metazoa</taxon>
        <taxon>Ecdysozoa</taxon>
        <taxon>Arthropoda</taxon>
        <taxon>Chelicerata</taxon>
        <taxon>Arachnida</taxon>
        <taxon>Araneae</taxon>
        <taxon>Araneomorphae</taxon>
        <taxon>Entelegynae</taxon>
        <taxon>Araneoidea</taxon>
        <taxon>Araneidae</taxon>
        <taxon>Araneus</taxon>
    </lineage>
</organism>